<accession>A0AAD2FF29</accession>
<dbReference type="PANTHER" id="PTHR37463:SF1">
    <property type="entry name" value="DUF2256 DOMAIN-CONTAINING PROTEIN"/>
    <property type="match status" value="1"/>
</dbReference>
<reference evidence="2" key="1">
    <citation type="submission" date="2023-08" db="EMBL/GenBank/DDBJ databases">
        <authorList>
            <person name="Audoor S."/>
            <person name="Bilcke G."/>
        </authorList>
    </citation>
    <scope>NUCLEOTIDE SEQUENCE</scope>
</reference>
<comment type="caution">
    <text evidence="2">The sequence shown here is derived from an EMBL/GenBank/DDBJ whole genome shotgun (WGS) entry which is preliminary data.</text>
</comment>
<dbReference type="EMBL" id="CAKOGP040000001">
    <property type="protein sequence ID" value="CAJ1896196.1"/>
    <property type="molecule type" value="Genomic_DNA"/>
</dbReference>
<name>A0AAD2FF29_9STRA</name>
<evidence type="ECO:0000313" key="3">
    <source>
        <dbReference type="Proteomes" id="UP001295423"/>
    </source>
</evidence>
<dbReference type="Proteomes" id="UP001295423">
    <property type="component" value="Unassembled WGS sequence"/>
</dbReference>
<feature type="compositionally biased region" description="Polar residues" evidence="1">
    <location>
        <begin position="140"/>
        <end position="157"/>
    </location>
</feature>
<dbReference type="Pfam" id="PF10013">
    <property type="entry name" value="DUF2256"/>
    <property type="match status" value="1"/>
</dbReference>
<protein>
    <recommendedName>
        <fullName evidence="4">DUF2256 domain-containing protein</fullName>
    </recommendedName>
</protein>
<evidence type="ECO:0000256" key="1">
    <source>
        <dbReference type="SAM" id="MobiDB-lite"/>
    </source>
</evidence>
<dbReference type="AlphaFoldDB" id="A0AAD2FF29"/>
<keyword evidence="3" id="KW-1185">Reference proteome</keyword>
<gene>
    <name evidence="2" type="ORF">CYCCA115_LOCUS194</name>
</gene>
<feature type="region of interest" description="Disordered" evidence="1">
    <location>
        <begin position="241"/>
        <end position="261"/>
    </location>
</feature>
<feature type="region of interest" description="Disordered" evidence="1">
    <location>
        <begin position="114"/>
        <end position="158"/>
    </location>
</feature>
<organism evidence="2 3">
    <name type="scientific">Cylindrotheca closterium</name>
    <dbReference type="NCBI Taxonomy" id="2856"/>
    <lineage>
        <taxon>Eukaryota</taxon>
        <taxon>Sar</taxon>
        <taxon>Stramenopiles</taxon>
        <taxon>Ochrophyta</taxon>
        <taxon>Bacillariophyta</taxon>
        <taxon>Bacillariophyceae</taxon>
        <taxon>Bacillariophycidae</taxon>
        <taxon>Bacillariales</taxon>
        <taxon>Bacillariaceae</taxon>
        <taxon>Cylindrotheca</taxon>
    </lineage>
</organism>
<sequence>MQSWKGFSTFLIASQILKSRPSTAFFLQTKRRYSFQSSVIQSGQSDAEGLPGGTKPIKRSYTATPPINMPRGVKKENLPSKVCVVCNRPFTWRKKWERVWDEVTTCSKSCNHKRRAANRGGQKPGNNIVGGDASGVNGRVSPSSMGTQEVSRRSMSTDAAAGSVSAAVECTVVPTEQSIDRVTSDDEMDSPEQLHFSREIADQLSDTDEPFASLMVEDDFMKNVDDPVAYTKQQRKALKKAKKAERRAQRQGRGDPTAGQKTCDMCGKSVNLLIRCMYEPGQADWKMVCGKCWKIASGGVVDGDKAHPHYRYGGLWKNRRAQS</sequence>
<proteinExistence type="predicted"/>
<feature type="region of interest" description="Disordered" evidence="1">
    <location>
        <begin position="44"/>
        <end position="73"/>
    </location>
</feature>
<evidence type="ECO:0000313" key="2">
    <source>
        <dbReference type="EMBL" id="CAJ1896196.1"/>
    </source>
</evidence>
<dbReference type="PANTHER" id="PTHR37463">
    <property type="entry name" value="GSL3115 PROTEIN"/>
    <property type="match status" value="1"/>
</dbReference>
<dbReference type="InterPro" id="IPR017136">
    <property type="entry name" value="UCP037205"/>
</dbReference>
<evidence type="ECO:0008006" key="4">
    <source>
        <dbReference type="Google" id="ProtNLM"/>
    </source>
</evidence>